<dbReference type="AlphaFoldDB" id="N0E109"/>
<name>N0E109_9MICO</name>
<dbReference type="Proteomes" id="UP000013167">
    <property type="component" value="Unassembled WGS sequence"/>
</dbReference>
<evidence type="ECO:0000313" key="1">
    <source>
        <dbReference type="EMBL" id="CCH69400.1"/>
    </source>
</evidence>
<gene>
    <name evidence="1" type="ORF">BN10_1600004</name>
</gene>
<dbReference type="EMBL" id="CAIZ01000069">
    <property type="protein sequence ID" value="CCH69400.1"/>
    <property type="molecule type" value="Genomic_DNA"/>
</dbReference>
<reference evidence="1 2" key="1">
    <citation type="journal article" date="2013" name="ISME J.">
        <title>A metabolic model for members of the genus Tetrasphaera involved in enhanced biological phosphorus removal.</title>
        <authorList>
            <person name="Kristiansen R."/>
            <person name="Nguyen H.T.T."/>
            <person name="Saunders A.M."/>
            <person name="Nielsen J.L."/>
            <person name="Wimmer R."/>
            <person name="Le V.Q."/>
            <person name="McIlroy S.J."/>
            <person name="Petrovski S."/>
            <person name="Seviour R.J."/>
            <person name="Calteau A."/>
            <person name="Nielsen K.L."/>
            <person name="Nielsen P.H."/>
        </authorList>
    </citation>
    <scope>NUCLEOTIDE SEQUENCE [LARGE SCALE GENOMIC DNA]</scope>
    <source>
        <strain evidence="1 2">Lp2</strain>
    </source>
</reference>
<proteinExistence type="predicted"/>
<dbReference type="STRING" id="1193181.BN10_1600004"/>
<sequence>MASTIQSGSVGGSCAGLANPAVVADASMDAEQLANVQTIAAVRRRLGAPPKALVIAVATAMQESSLHKVPYGDRDSLGLFQQRDPWGNRAERLDQRPPRRCSSTVVGAVSRACCRSPGV</sequence>
<dbReference type="HOGENOM" id="CLU_2060299_0_0_11"/>
<dbReference type="eggNOG" id="COG0791">
    <property type="taxonomic scope" value="Bacteria"/>
</dbReference>
<evidence type="ECO:0000313" key="2">
    <source>
        <dbReference type="Proteomes" id="UP000013167"/>
    </source>
</evidence>
<keyword evidence="2" id="KW-1185">Reference proteome</keyword>
<organism evidence="1 2">
    <name type="scientific">Phycicoccus elongatus Lp2</name>
    <dbReference type="NCBI Taxonomy" id="1193181"/>
    <lineage>
        <taxon>Bacteria</taxon>
        <taxon>Bacillati</taxon>
        <taxon>Actinomycetota</taxon>
        <taxon>Actinomycetes</taxon>
        <taxon>Micrococcales</taxon>
        <taxon>Intrasporangiaceae</taxon>
        <taxon>Phycicoccus</taxon>
    </lineage>
</organism>
<protein>
    <recommendedName>
        <fullName evidence="3">Transglycosylase SLT domain-containing protein</fullName>
    </recommendedName>
</protein>
<accession>N0E109</accession>
<evidence type="ECO:0008006" key="3">
    <source>
        <dbReference type="Google" id="ProtNLM"/>
    </source>
</evidence>
<comment type="caution">
    <text evidence="1">The sequence shown here is derived from an EMBL/GenBank/DDBJ whole genome shotgun (WGS) entry which is preliminary data.</text>
</comment>